<feature type="binding site" evidence="5">
    <location>
        <position position="15"/>
    </location>
    <ligand>
        <name>Mg(2+)</name>
        <dbReference type="ChEBI" id="CHEBI:18420"/>
    </ligand>
</feature>
<protein>
    <recommendedName>
        <fullName evidence="5">Probable acetate kinase</fullName>
        <ecNumber evidence="5">2.7.2.1</ecNumber>
    </recommendedName>
    <alternativeName>
        <fullName evidence="5">Acetokinase</fullName>
    </alternativeName>
</protein>
<dbReference type="PANTHER" id="PTHR21060:SF15">
    <property type="entry name" value="ACETATE KINASE-RELATED"/>
    <property type="match status" value="1"/>
</dbReference>
<reference evidence="6 7" key="1">
    <citation type="submission" date="2014-04" db="EMBL/GenBank/DDBJ databases">
        <authorList>
            <consortium name="DOE Joint Genome Institute"/>
            <person name="Kuo A."/>
            <person name="Tarkka M."/>
            <person name="Buscot F."/>
            <person name="Kohler A."/>
            <person name="Nagy L.G."/>
            <person name="Floudas D."/>
            <person name="Copeland A."/>
            <person name="Barry K.W."/>
            <person name="Cichocki N."/>
            <person name="Veneault-Fourrey C."/>
            <person name="LaButti K."/>
            <person name="Lindquist E.A."/>
            <person name="Lipzen A."/>
            <person name="Lundell T."/>
            <person name="Morin E."/>
            <person name="Murat C."/>
            <person name="Sun H."/>
            <person name="Tunlid A."/>
            <person name="Henrissat B."/>
            <person name="Grigoriev I.V."/>
            <person name="Hibbett D.S."/>
            <person name="Martin F."/>
            <person name="Nordberg H.P."/>
            <person name="Cantor M.N."/>
            <person name="Hua S.X."/>
        </authorList>
    </citation>
    <scope>NUCLEOTIDE SEQUENCE [LARGE SCALE GENOMIC DNA]</scope>
    <source>
        <strain evidence="6 7">F 1598</strain>
    </source>
</reference>
<gene>
    <name evidence="6" type="ORF">PILCRDRAFT_818590</name>
</gene>
<evidence type="ECO:0000256" key="5">
    <source>
        <dbReference type="HAMAP-Rule" id="MF_03131"/>
    </source>
</evidence>
<reference evidence="7" key="2">
    <citation type="submission" date="2015-01" db="EMBL/GenBank/DDBJ databases">
        <title>Evolutionary Origins and Diversification of the Mycorrhizal Mutualists.</title>
        <authorList>
            <consortium name="DOE Joint Genome Institute"/>
            <consortium name="Mycorrhizal Genomics Consortium"/>
            <person name="Kohler A."/>
            <person name="Kuo A."/>
            <person name="Nagy L.G."/>
            <person name="Floudas D."/>
            <person name="Copeland A."/>
            <person name="Barry K.W."/>
            <person name="Cichocki N."/>
            <person name="Veneault-Fourrey C."/>
            <person name="LaButti K."/>
            <person name="Lindquist E.A."/>
            <person name="Lipzen A."/>
            <person name="Lundell T."/>
            <person name="Morin E."/>
            <person name="Murat C."/>
            <person name="Riley R."/>
            <person name="Ohm R."/>
            <person name="Sun H."/>
            <person name="Tunlid A."/>
            <person name="Henrissat B."/>
            <person name="Grigoriev I.V."/>
            <person name="Hibbett D.S."/>
            <person name="Martin F."/>
        </authorList>
    </citation>
    <scope>NUCLEOTIDE SEQUENCE [LARGE SCALE GENOMIC DNA]</scope>
    <source>
        <strain evidence="7">F 1598</strain>
    </source>
</reference>
<dbReference type="PANTHER" id="PTHR21060">
    <property type="entry name" value="ACETATE KINASE"/>
    <property type="match status" value="1"/>
</dbReference>
<dbReference type="InterPro" id="IPR023865">
    <property type="entry name" value="Aliphatic_acid_kinase_CS"/>
</dbReference>
<dbReference type="OrthoDB" id="67445at2759"/>
<dbReference type="Proteomes" id="UP000054166">
    <property type="component" value="Unassembled WGS sequence"/>
</dbReference>
<evidence type="ECO:0000313" key="6">
    <source>
        <dbReference type="EMBL" id="KIM84253.1"/>
    </source>
</evidence>
<dbReference type="HAMAP" id="MF_00020">
    <property type="entry name" value="Acetate_kinase"/>
    <property type="match status" value="1"/>
</dbReference>
<evidence type="ECO:0000256" key="2">
    <source>
        <dbReference type="ARBA" id="ARBA00022741"/>
    </source>
</evidence>
<feature type="binding site" evidence="5">
    <location>
        <position position="22"/>
    </location>
    <ligand>
        <name>ATP</name>
        <dbReference type="ChEBI" id="CHEBI:30616"/>
    </ligand>
</feature>
<keyword evidence="1 5" id="KW-0808">Transferase</keyword>
<keyword evidence="7" id="KW-1185">Reference proteome</keyword>
<dbReference type="PROSITE" id="PS01076">
    <property type="entry name" value="ACETATE_KINASE_2"/>
    <property type="match status" value="1"/>
</dbReference>
<dbReference type="Gene3D" id="3.30.420.40">
    <property type="match status" value="2"/>
</dbReference>
<dbReference type="GO" id="GO:0006085">
    <property type="term" value="P:acetyl-CoA biosynthetic process"/>
    <property type="evidence" value="ECO:0007669"/>
    <property type="project" value="UniProtKB-UniRule"/>
</dbReference>
<dbReference type="GO" id="GO:0006083">
    <property type="term" value="P:acetate metabolic process"/>
    <property type="evidence" value="ECO:0007669"/>
    <property type="project" value="TreeGrafter"/>
</dbReference>
<dbReference type="Pfam" id="PF00871">
    <property type="entry name" value="Acetate_kinase"/>
    <property type="match status" value="1"/>
</dbReference>
<proteinExistence type="inferred from homology"/>
<keyword evidence="2 5" id="KW-0547">Nucleotide-binding</keyword>
<organism evidence="6 7">
    <name type="scientific">Piloderma croceum (strain F 1598)</name>
    <dbReference type="NCBI Taxonomy" id="765440"/>
    <lineage>
        <taxon>Eukaryota</taxon>
        <taxon>Fungi</taxon>
        <taxon>Dikarya</taxon>
        <taxon>Basidiomycota</taxon>
        <taxon>Agaricomycotina</taxon>
        <taxon>Agaricomycetes</taxon>
        <taxon>Agaricomycetidae</taxon>
        <taxon>Atheliales</taxon>
        <taxon>Atheliaceae</taxon>
        <taxon>Piloderma</taxon>
    </lineage>
</organism>
<dbReference type="InterPro" id="IPR004372">
    <property type="entry name" value="Ac/propionate_kinase"/>
</dbReference>
<dbReference type="EC" id="2.7.2.1" evidence="5"/>
<dbReference type="InterPro" id="IPR000890">
    <property type="entry name" value="Aliphatic_acid_kin_short-chain"/>
</dbReference>
<feature type="binding site" evidence="5">
    <location>
        <begin position="366"/>
        <end position="370"/>
    </location>
    <ligand>
        <name>ATP</name>
        <dbReference type="ChEBI" id="CHEBI:30616"/>
    </ligand>
</feature>
<evidence type="ECO:0000256" key="3">
    <source>
        <dbReference type="ARBA" id="ARBA00022777"/>
    </source>
</evidence>
<feature type="binding site" evidence="5">
    <location>
        <begin position="227"/>
        <end position="231"/>
    </location>
    <ligand>
        <name>ATP</name>
        <dbReference type="ChEBI" id="CHEBI:30616"/>
    </ligand>
</feature>
<comment type="caution">
    <text evidence="5">Lacks conserved residue(s) required for the propagation of feature annotation.</text>
</comment>
<evidence type="ECO:0000313" key="7">
    <source>
        <dbReference type="Proteomes" id="UP000054166"/>
    </source>
</evidence>
<dbReference type="HOGENOM" id="CLU_020352_1_0_1"/>
<comment type="pathway">
    <text evidence="5">Metabolic intermediate biosynthesis; acetyl-CoA biosynthesis; acetyl-CoA from acetate: step 1/2.</text>
</comment>
<keyword evidence="3 5" id="KW-0418">Kinase</keyword>
<sequence>MATQHRKCGLILSVNAGSSSLKISFFSLSDQSGNTQGDHEPVTLLLTSSISNLSSPPAKFSFDCPSLGNKGVKEEDVSSIKDHASAFAHFLGCLKEEAGIDRDEIVHVCHRVVHGGDYTDPVIISNESYHHIEKLSDLAPLHNGSALSVIKACFEALPNANSIAYFDTAFHRSIPPHIASYAIDQDVAKKRGLKKYGFHGLSYAFILRSVAKHLDKPPTSLNLIILHLGSGASVCAIKNGLSLDTSMGLTPLNGLPGATRSGAIDPSLIFHYTNKAGKISHDPKLARQLHVTEAEDILNTKSGWKSITGTTNFGEIISKADLSSVPSSDNPHRLAFDLFTDRITGYVGSYYVKLNGRVDALVFSGGIGEHGRELREAVAKAVECLGFGMVDAGRNADDNVKKEGIVVDIGIDGMDKRILICKTDEQVEMARECALADKFWG</sequence>
<dbReference type="InParanoid" id="A0A0C3BD59"/>
<accession>A0A0C3BD59</accession>
<dbReference type="PRINTS" id="PR00471">
    <property type="entry name" value="ACETATEKNASE"/>
</dbReference>
<comment type="similarity">
    <text evidence="5">Belongs to the acetokinase family.</text>
</comment>
<feature type="binding site" evidence="5">
    <location>
        <position position="425"/>
    </location>
    <ligand>
        <name>Mg(2+)</name>
        <dbReference type="ChEBI" id="CHEBI:18420"/>
    </ligand>
</feature>
<evidence type="ECO:0000256" key="1">
    <source>
        <dbReference type="ARBA" id="ARBA00022679"/>
    </source>
</evidence>
<keyword evidence="5" id="KW-0460">Magnesium</keyword>
<dbReference type="UniPathway" id="UPA00340">
    <property type="reaction ID" value="UER00458"/>
</dbReference>
<name>A0A0C3BD59_PILCF</name>
<feature type="site" description="Transition state stabilizer" evidence="5">
    <location>
        <position position="199"/>
    </location>
</feature>
<dbReference type="SUPFAM" id="SSF53067">
    <property type="entry name" value="Actin-like ATPase domain"/>
    <property type="match status" value="2"/>
</dbReference>
<feature type="active site" description="Proton donor/acceptor" evidence="5">
    <location>
        <position position="167"/>
    </location>
</feature>
<dbReference type="InterPro" id="IPR043129">
    <property type="entry name" value="ATPase_NBD"/>
</dbReference>
<dbReference type="EMBL" id="KN832988">
    <property type="protein sequence ID" value="KIM84253.1"/>
    <property type="molecule type" value="Genomic_DNA"/>
</dbReference>
<dbReference type="GO" id="GO:0008776">
    <property type="term" value="F:acetate kinase activity"/>
    <property type="evidence" value="ECO:0007669"/>
    <property type="project" value="UniProtKB-UniRule"/>
</dbReference>
<dbReference type="NCBIfam" id="TIGR00016">
    <property type="entry name" value="ackA"/>
    <property type="match status" value="1"/>
</dbReference>
<dbReference type="PROSITE" id="PS01075">
    <property type="entry name" value="ACETATE_KINASE_1"/>
    <property type="match status" value="1"/>
</dbReference>
<keyword evidence="4 5" id="KW-0067">ATP-binding</keyword>
<comment type="cofactor">
    <cofactor evidence="5">
        <name>Mg(2+)</name>
        <dbReference type="ChEBI" id="CHEBI:18420"/>
    </cofactor>
</comment>
<feature type="site" description="Transition state stabilizer" evidence="5">
    <location>
        <position position="260"/>
    </location>
</feature>
<feature type="binding site" evidence="5">
    <location>
        <position position="111"/>
    </location>
    <ligand>
        <name>substrate</name>
    </ligand>
</feature>
<dbReference type="STRING" id="765440.A0A0C3BD59"/>
<evidence type="ECO:0000256" key="4">
    <source>
        <dbReference type="ARBA" id="ARBA00022840"/>
    </source>
</evidence>
<comment type="catalytic activity">
    <reaction evidence="5">
        <text>acetate + ATP = acetyl phosphate + ADP</text>
        <dbReference type="Rhea" id="RHEA:11352"/>
        <dbReference type="ChEBI" id="CHEBI:22191"/>
        <dbReference type="ChEBI" id="CHEBI:30089"/>
        <dbReference type="ChEBI" id="CHEBI:30616"/>
        <dbReference type="ChEBI" id="CHEBI:456216"/>
        <dbReference type="EC" id="2.7.2.1"/>
    </reaction>
</comment>
<dbReference type="AlphaFoldDB" id="A0A0C3BD59"/>
<dbReference type="PIRSF" id="PIRSF000722">
    <property type="entry name" value="Acetate_prop_kin"/>
    <property type="match status" value="1"/>
</dbReference>
<keyword evidence="5" id="KW-0479">Metal-binding</keyword>
<dbReference type="GO" id="GO:0005524">
    <property type="term" value="F:ATP binding"/>
    <property type="evidence" value="ECO:0007669"/>
    <property type="project" value="UniProtKB-KW"/>
</dbReference>
<dbReference type="GO" id="GO:0000287">
    <property type="term" value="F:magnesium ion binding"/>
    <property type="evidence" value="ECO:0007669"/>
    <property type="project" value="UniProtKB-UniRule"/>
</dbReference>